<evidence type="ECO:0000256" key="11">
    <source>
        <dbReference type="ARBA" id="ARBA00023235"/>
    </source>
</evidence>
<dbReference type="GO" id="GO:0052856">
    <property type="term" value="F:NAD(P)HX epimerase activity"/>
    <property type="evidence" value="ECO:0007669"/>
    <property type="project" value="UniProtKB-UniRule"/>
</dbReference>
<dbReference type="InterPro" id="IPR000631">
    <property type="entry name" value="CARKD"/>
</dbReference>
<evidence type="ECO:0000256" key="13">
    <source>
        <dbReference type="ARBA" id="ARBA00023268"/>
    </source>
</evidence>
<dbReference type="CDD" id="cd01171">
    <property type="entry name" value="YXKO-related"/>
    <property type="match status" value="1"/>
</dbReference>
<keyword evidence="10 17" id="KW-0520">NAD</keyword>
<keyword evidence="23" id="KW-1185">Reference proteome</keyword>
<comment type="catalytic activity">
    <reaction evidence="16 17 19">
        <text>(6S)-NADPHX + ADP = AMP + phosphate + NADPH + H(+)</text>
        <dbReference type="Rhea" id="RHEA:32235"/>
        <dbReference type="ChEBI" id="CHEBI:15378"/>
        <dbReference type="ChEBI" id="CHEBI:43474"/>
        <dbReference type="ChEBI" id="CHEBI:57783"/>
        <dbReference type="ChEBI" id="CHEBI:64076"/>
        <dbReference type="ChEBI" id="CHEBI:456215"/>
        <dbReference type="ChEBI" id="CHEBI:456216"/>
        <dbReference type="EC" id="4.2.1.136"/>
    </reaction>
</comment>
<proteinExistence type="inferred from homology"/>
<feature type="binding site" evidence="17">
    <location>
        <position position="259"/>
    </location>
    <ligand>
        <name>(6S)-NADPHX</name>
        <dbReference type="ChEBI" id="CHEBI:64076"/>
    </ligand>
</feature>
<dbReference type="InterPro" id="IPR036652">
    <property type="entry name" value="YjeF_N_dom_sf"/>
</dbReference>
<comment type="function">
    <text evidence="18">Catalyzes the epimerization of the S- and R-forms of NAD(P)HX, a damaged form of NAD(P)H that is a result of enzymatic or heat-dependent hydration. This is a prerequisite for the S-specific NAD(P)H-hydrate dehydratase to allow the repair of both epimers of NAD(P)HX.</text>
</comment>
<dbReference type="OrthoDB" id="9806925at2"/>
<keyword evidence="8 17" id="KW-0521">NADP</keyword>
<feature type="domain" description="YjeF C-terminal" evidence="20">
    <location>
        <begin position="224"/>
        <end position="503"/>
    </location>
</feature>
<feature type="binding site" evidence="18">
    <location>
        <position position="158"/>
    </location>
    <ligand>
        <name>(6S)-NADPHX</name>
        <dbReference type="ChEBI" id="CHEBI:64076"/>
    </ligand>
</feature>
<sequence length="508" mass="54733">MIIAKSNQMVMMDQKAIKAYTIPGVVLMEHAAMAVCEMVPKGSQSILVVCGVGNNGGDGFAIARNLIQRGEKVTVLGVGNPLQLKNDAKIMYDCFAHIETGLFWYEVCSEKKLDQLFQNCDVIVDAIFGTGCNRVVSDGYLDVIGRMNQRKAYVISVDIPSGVNSDNGKIMGVCVKANLTVTFTLPKLGNILYPGARASEALKVVDIGIPQKILEGFVFEYETIDQDTLKRLPSRRTDGHKFTYGRILIIAGSEDMSGAAYMSALAAYRTGTGLVEILTHESCRISLQCALPEAIVRTYQDSNKSLEKVFETLNLDNYDAILIGPGLGQSDVAKRLIELTLAQPSVPIVIDADALNLLSENMDILLASSAPIIMTPHVGEMSRLTQFPSEAILENTIEFAQAFSKSNQVITVLKSHRTVVCNPEGFTCINLCGNDGMATAGSGDVLAGVIASLVGQGLEPYKSSVFGVAIHSLAGDLASDNIGRHGLMAKDIIEAIPKIMMENDQLND</sequence>
<dbReference type="Proteomes" id="UP000279029">
    <property type="component" value="Chromosome"/>
</dbReference>
<dbReference type="Gene3D" id="3.40.1190.20">
    <property type="match status" value="1"/>
</dbReference>
<dbReference type="InterPro" id="IPR030677">
    <property type="entry name" value="Nnr"/>
</dbReference>
<dbReference type="EC" id="5.1.99.6" evidence="19"/>
<comment type="cofactor">
    <cofactor evidence="17">
        <name>Mg(2+)</name>
        <dbReference type="ChEBI" id="CHEBI:18420"/>
    </cofactor>
</comment>
<dbReference type="RefSeq" id="WP_125138219.1">
    <property type="nucleotide sequence ID" value="NZ_LR130778.1"/>
</dbReference>
<dbReference type="EC" id="4.2.1.136" evidence="19"/>
<dbReference type="NCBIfam" id="TIGR00196">
    <property type="entry name" value="yjeF_cterm"/>
    <property type="match status" value="1"/>
</dbReference>
<keyword evidence="12 17" id="KW-0456">Lyase</keyword>
<dbReference type="InterPro" id="IPR004443">
    <property type="entry name" value="YjeF_N_dom"/>
</dbReference>
<comment type="similarity">
    <text evidence="3 19">In the N-terminal section; belongs to the NnrE/AIBP family.</text>
</comment>
<dbReference type="PROSITE" id="PS51385">
    <property type="entry name" value="YJEF_N"/>
    <property type="match status" value="1"/>
</dbReference>
<feature type="binding site" evidence="17">
    <location>
        <position position="326"/>
    </location>
    <ligand>
        <name>(6S)-NADPHX</name>
        <dbReference type="ChEBI" id="CHEBI:64076"/>
    </ligand>
</feature>
<gene>
    <name evidence="18 22" type="primary">nnrE</name>
    <name evidence="17" type="synonym">nnrD</name>
    <name evidence="22" type="ORF">PATL70BA_3289</name>
</gene>
<dbReference type="NCBIfam" id="TIGR00197">
    <property type="entry name" value="yjeF_nterm"/>
    <property type="match status" value="1"/>
</dbReference>
<evidence type="ECO:0000256" key="2">
    <source>
        <dbReference type="ARBA" id="ARBA00000909"/>
    </source>
</evidence>
<dbReference type="AlphaFoldDB" id="A0A3P7P2A0"/>
<dbReference type="GO" id="GO:0046872">
    <property type="term" value="F:metal ion binding"/>
    <property type="evidence" value="ECO:0007669"/>
    <property type="project" value="UniProtKB-UniRule"/>
</dbReference>
<dbReference type="HAMAP" id="MF_01966">
    <property type="entry name" value="NADHX_epimerase"/>
    <property type="match status" value="1"/>
</dbReference>
<keyword evidence="13" id="KW-0511">Multifunctional enzyme</keyword>
<comment type="catalytic activity">
    <reaction evidence="2 18 19">
        <text>(6R)-NADPHX = (6S)-NADPHX</text>
        <dbReference type="Rhea" id="RHEA:32227"/>
        <dbReference type="ChEBI" id="CHEBI:64076"/>
        <dbReference type="ChEBI" id="CHEBI:64077"/>
        <dbReference type="EC" id="5.1.99.6"/>
    </reaction>
</comment>
<dbReference type="InterPro" id="IPR029056">
    <property type="entry name" value="Ribokinase-like"/>
</dbReference>
<keyword evidence="6 17" id="KW-0547">Nucleotide-binding</keyword>
<keyword evidence="9 18" id="KW-0630">Potassium</keyword>
<dbReference type="Pfam" id="PF03853">
    <property type="entry name" value="YjeF_N"/>
    <property type="match status" value="1"/>
</dbReference>
<evidence type="ECO:0000256" key="18">
    <source>
        <dbReference type="HAMAP-Rule" id="MF_01966"/>
    </source>
</evidence>
<dbReference type="GO" id="GO:0005524">
    <property type="term" value="F:ATP binding"/>
    <property type="evidence" value="ECO:0007669"/>
    <property type="project" value="UniProtKB-UniRule"/>
</dbReference>
<evidence type="ECO:0000256" key="1">
    <source>
        <dbReference type="ARBA" id="ARBA00000013"/>
    </source>
</evidence>
<feature type="binding site" evidence="17">
    <location>
        <position position="444"/>
    </location>
    <ligand>
        <name>(6S)-NADPHX</name>
        <dbReference type="ChEBI" id="CHEBI:64076"/>
    </ligand>
</feature>
<protein>
    <recommendedName>
        <fullName evidence="19">Bifunctional NAD(P)H-hydrate repair enzyme</fullName>
    </recommendedName>
    <alternativeName>
        <fullName evidence="19">Nicotinamide nucleotide repair protein</fullName>
    </alternativeName>
    <domain>
        <recommendedName>
            <fullName evidence="19">ADP-dependent (S)-NAD(P)H-hydrate dehydratase</fullName>
            <ecNumber evidence="19">4.2.1.136</ecNumber>
        </recommendedName>
        <alternativeName>
            <fullName evidence="19">ADP-dependent NAD(P)HX dehydratase</fullName>
        </alternativeName>
    </domain>
    <domain>
        <recommendedName>
            <fullName evidence="19">NAD(P)H-hydrate epimerase</fullName>
            <ecNumber evidence="19">5.1.99.6</ecNumber>
        </recommendedName>
    </domain>
</protein>
<comment type="function">
    <text evidence="14 19">Bifunctional enzyme that catalyzes the epimerization of the S- and R-forms of NAD(P)HX and the dehydration of the S-form of NAD(P)HX at the expense of ADP, which is converted to AMP. This allows the repair of both epimers of NAD(P)HX, a damaged form of NAD(P)H that is a result of enzymatic or heat-dependent hydration.</text>
</comment>
<feature type="binding site" evidence="18">
    <location>
        <position position="161"/>
    </location>
    <ligand>
        <name>K(+)</name>
        <dbReference type="ChEBI" id="CHEBI:29103"/>
    </ligand>
</feature>
<feature type="binding site" evidence="18">
    <location>
        <position position="55"/>
    </location>
    <ligand>
        <name>K(+)</name>
        <dbReference type="ChEBI" id="CHEBI:29103"/>
    </ligand>
</feature>
<evidence type="ECO:0000313" key="22">
    <source>
        <dbReference type="EMBL" id="VDN49215.1"/>
    </source>
</evidence>
<feature type="binding site" evidence="18">
    <location>
        <position position="125"/>
    </location>
    <ligand>
        <name>K(+)</name>
        <dbReference type="ChEBI" id="CHEBI:29103"/>
    </ligand>
</feature>
<evidence type="ECO:0000313" key="23">
    <source>
        <dbReference type="Proteomes" id="UP000279029"/>
    </source>
</evidence>
<dbReference type="SUPFAM" id="SSF53613">
    <property type="entry name" value="Ribokinase-like"/>
    <property type="match status" value="1"/>
</dbReference>
<keyword evidence="7 17" id="KW-0067">ATP-binding</keyword>
<organism evidence="22 23">
    <name type="scientific">Petrocella atlantisensis</name>
    <dbReference type="NCBI Taxonomy" id="2173034"/>
    <lineage>
        <taxon>Bacteria</taxon>
        <taxon>Bacillati</taxon>
        <taxon>Bacillota</taxon>
        <taxon>Clostridia</taxon>
        <taxon>Lachnospirales</taxon>
        <taxon>Vallitaleaceae</taxon>
        <taxon>Petrocella</taxon>
    </lineage>
</organism>
<evidence type="ECO:0000256" key="14">
    <source>
        <dbReference type="ARBA" id="ARBA00025153"/>
    </source>
</evidence>
<feature type="domain" description="YjeF N-terminal" evidence="21">
    <location>
        <begin position="9"/>
        <end position="215"/>
    </location>
</feature>
<comment type="function">
    <text evidence="17">Catalyzes the dehydration of the S-form of NAD(P)HX at the expense of ADP, which is converted to AMP. Together with NAD(P)HX epimerase, which catalyzes the epimerization of the S- and R-forms, the enzyme allows the repair of both epimers of NAD(P)HX, a damaged form of NAD(P)H that is a result of enzymatic or heat-dependent hydration.</text>
</comment>
<keyword evidence="5 18" id="KW-0479">Metal-binding</keyword>
<feature type="binding site" evidence="17">
    <location>
        <position position="377"/>
    </location>
    <ligand>
        <name>(6S)-NADPHX</name>
        <dbReference type="ChEBI" id="CHEBI:64076"/>
    </ligand>
</feature>
<dbReference type="SUPFAM" id="SSF64153">
    <property type="entry name" value="YjeF N-terminal domain-like"/>
    <property type="match status" value="1"/>
</dbReference>
<evidence type="ECO:0000256" key="4">
    <source>
        <dbReference type="ARBA" id="ARBA00009524"/>
    </source>
</evidence>
<dbReference type="GO" id="GO:0110051">
    <property type="term" value="P:metabolite repair"/>
    <property type="evidence" value="ECO:0007669"/>
    <property type="project" value="TreeGrafter"/>
</dbReference>
<comment type="similarity">
    <text evidence="17">Belongs to the NnrD/CARKD family.</text>
</comment>
<accession>A0A3P7P2A0</accession>
<evidence type="ECO:0000256" key="5">
    <source>
        <dbReference type="ARBA" id="ARBA00022723"/>
    </source>
</evidence>
<feature type="binding site" evidence="17">
    <location>
        <position position="443"/>
    </location>
    <ligand>
        <name>AMP</name>
        <dbReference type="ChEBI" id="CHEBI:456215"/>
    </ligand>
</feature>
<dbReference type="PANTHER" id="PTHR12592:SF0">
    <property type="entry name" value="ATP-DEPENDENT (S)-NAD(P)H-HYDRATE DEHYDRATASE"/>
    <property type="match status" value="1"/>
</dbReference>
<dbReference type="HAMAP" id="MF_01965">
    <property type="entry name" value="NADHX_dehydratase"/>
    <property type="match status" value="1"/>
</dbReference>
<comment type="cofactor">
    <cofactor evidence="18 19">
        <name>K(+)</name>
        <dbReference type="ChEBI" id="CHEBI:29103"/>
    </cofactor>
    <text evidence="18 19">Binds 1 potassium ion per subunit.</text>
</comment>
<name>A0A3P7P2A0_9FIRM</name>
<evidence type="ECO:0000259" key="20">
    <source>
        <dbReference type="PROSITE" id="PS51383"/>
    </source>
</evidence>
<dbReference type="GO" id="GO:0052855">
    <property type="term" value="F:ADP-dependent NAD(P)H-hydrate dehydratase activity"/>
    <property type="evidence" value="ECO:0007669"/>
    <property type="project" value="UniProtKB-UniRule"/>
</dbReference>
<comment type="subunit">
    <text evidence="17">Homotetramer.</text>
</comment>
<evidence type="ECO:0000256" key="12">
    <source>
        <dbReference type="ARBA" id="ARBA00023239"/>
    </source>
</evidence>
<reference evidence="22 23" key="1">
    <citation type="submission" date="2018-09" db="EMBL/GenBank/DDBJ databases">
        <authorList>
            <person name="Postec A."/>
        </authorList>
    </citation>
    <scope>NUCLEOTIDE SEQUENCE [LARGE SCALE GENOMIC DNA]</scope>
    <source>
        <strain evidence="22">70B-A</strain>
    </source>
</reference>
<evidence type="ECO:0000259" key="21">
    <source>
        <dbReference type="PROSITE" id="PS51385"/>
    </source>
</evidence>
<feature type="binding site" evidence="18">
    <location>
        <position position="140"/>
    </location>
    <ligand>
        <name>(6S)-NADPHX</name>
        <dbReference type="ChEBI" id="CHEBI:64076"/>
    </ligand>
</feature>
<evidence type="ECO:0000256" key="8">
    <source>
        <dbReference type="ARBA" id="ARBA00022857"/>
    </source>
</evidence>
<feature type="binding site" evidence="18">
    <location>
        <begin position="54"/>
        <end position="58"/>
    </location>
    <ligand>
        <name>(6S)-NADPHX</name>
        <dbReference type="ChEBI" id="CHEBI:64076"/>
    </ligand>
</feature>
<feature type="binding site" evidence="17">
    <location>
        <begin position="414"/>
        <end position="418"/>
    </location>
    <ligand>
        <name>AMP</name>
        <dbReference type="ChEBI" id="CHEBI:456215"/>
    </ligand>
</feature>
<feature type="binding site" evidence="18">
    <location>
        <begin position="129"/>
        <end position="135"/>
    </location>
    <ligand>
        <name>(6S)-NADPHX</name>
        <dbReference type="ChEBI" id="CHEBI:64076"/>
    </ligand>
</feature>
<dbReference type="KEGG" id="cbar:PATL70BA_3289"/>
<dbReference type="Pfam" id="PF01256">
    <property type="entry name" value="Carb_kinase"/>
    <property type="match status" value="1"/>
</dbReference>
<dbReference type="GO" id="GO:0046496">
    <property type="term" value="P:nicotinamide nucleotide metabolic process"/>
    <property type="evidence" value="ECO:0007669"/>
    <property type="project" value="UniProtKB-UniRule"/>
</dbReference>
<evidence type="ECO:0000256" key="16">
    <source>
        <dbReference type="ARBA" id="ARBA00049209"/>
    </source>
</evidence>
<evidence type="ECO:0000256" key="10">
    <source>
        <dbReference type="ARBA" id="ARBA00023027"/>
    </source>
</evidence>
<dbReference type="EMBL" id="LR130778">
    <property type="protein sequence ID" value="VDN49215.1"/>
    <property type="molecule type" value="Genomic_DNA"/>
</dbReference>
<keyword evidence="11 18" id="KW-0413">Isomerase</keyword>
<evidence type="ECO:0000256" key="15">
    <source>
        <dbReference type="ARBA" id="ARBA00048238"/>
    </source>
</evidence>
<evidence type="ECO:0000256" key="3">
    <source>
        <dbReference type="ARBA" id="ARBA00006001"/>
    </source>
</evidence>
<evidence type="ECO:0000256" key="6">
    <source>
        <dbReference type="ARBA" id="ARBA00022741"/>
    </source>
</evidence>
<dbReference type="PIRSF" id="PIRSF017184">
    <property type="entry name" value="Nnr"/>
    <property type="match status" value="1"/>
</dbReference>
<dbReference type="Gene3D" id="3.40.50.10260">
    <property type="entry name" value="YjeF N-terminal domain"/>
    <property type="match status" value="1"/>
</dbReference>
<evidence type="ECO:0000256" key="7">
    <source>
        <dbReference type="ARBA" id="ARBA00022840"/>
    </source>
</evidence>
<comment type="similarity">
    <text evidence="4 19">In the C-terminal section; belongs to the NnrD/CARKD family.</text>
</comment>
<comment type="catalytic activity">
    <reaction evidence="15 17 19">
        <text>(6S)-NADHX + ADP = AMP + phosphate + NADH + H(+)</text>
        <dbReference type="Rhea" id="RHEA:32223"/>
        <dbReference type="ChEBI" id="CHEBI:15378"/>
        <dbReference type="ChEBI" id="CHEBI:43474"/>
        <dbReference type="ChEBI" id="CHEBI:57945"/>
        <dbReference type="ChEBI" id="CHEBI:64074"/>
        <dbReference type="ChEBI" id="CHEBI:456215"/>
        <dbReference type="ChEBI" id="CHEBI:456216"/>
        <dbReference type="EC" id="4.2.1.136"/>
    </reaction>
</comment>
<comment type="similarity">
    <text evidence="18">Belongs to the NnrE/AIBP family.</text>
</comment>
<dbReference type="PANTHER" id="PTHR12592">
    <property type="entry name" value="ATP-DEPENDENT (S)-NAD(P)H-HYDRATE DEHYDRATASE FAMILY MEMBER"/>
    <property type="match status" value="1"/>
</dbReference>
<comment type="catalytic activity">
    <reaction evidence="1 18 19">
        <text>(6R)-NADHX = (6S)-NADHX</text>
        <dbReference type="Rhea" id="RHEA:32215"/>
        <dbReference type="ChEBI" id="CHEBI:64074"/>
        <dbReference type="ChEBI" id="CHEBI:64075"/>
        <dbReference type="EC" id="5.1.99.6"/>
    </reaction>
</comment>
<dbReference type="InterPro" id="IPR017953">
    <property type="entry name" value="Carbohydrate_kinase_pred_CS"/>
</dbReference>
<evidence type="ECO:0000256" key="19">
    <source>
        <dbReference type="PIRNR" id="PIRNR017184"/>
    </source>
</evidence>
<evidence type="ECO:0000256" key="9">
    <source>
        <dbReference type="ARBA" id="ARBA00022958"/>
    </source>
</evidence>
<dbReference type="PROSITE" id="PS51383">
    <property type="entry name" value="YJEF_C_3"/>
    <property type="match status" value="1"/>
</dbReference>
<dbReference type="PROSITE" id="PS01050">
    <property type="entry name" value="YJEF_C_2"/>
    <property type="match status" value="1"/>
</dbReference>
<evidence type="ECO:0000256" key="17">
    <source>
        <dbReference type="HAMAP-Rule" id="MF_01965"/>
    </source>
</evidence>